<dbReference type="GO" id="GO:0000270">
    <property type="term" value="P:peptidoglycan metabolic process"/>
    <property type="evidence" value="ECO:0007669"/>
    <property type="project" value="InterPro"/>
</dbReference>
<protein>
    <recommendedName>
        <fullName evidence="3">Transglycosylase SLT domain-containing protein</fullName>
    </recommendedName>
</protein>
<evidence type="ECO:0000259" key="3">
    <source>
        <dbReference type="Pfam" id="PF01464"/>
    </source>
</evidence>
<keyword evidence="2" id="KW-0732">Signal</keyword>
<dbReference type="Gene3D" id="1.10.530.10">
    <property type="match status" value="1"/>
</dbReference>
<dbReference type="GO" id="GO:0008933">
    <property type="term" value="F:peptidoglycan lytic transglycosylase activity"/>
    <property type="evidence" value="ECO:0007669"/>
    <property type="project" value="InterPro"/>
</dbReference>
<comment type="similarity">
    <text evidence="1">Belongs to the transglycosylase Slt family.</text>
</comment>
<dbReference type="Proteomes" id="UP000177925">
    <property type="component" value="Unassembled WGS sequence"/>
</dbReference>
<dbReference type="SUPFAM" id="SSF53955">
    <property type="entry name" value="Lysozyme-like"/>
    <property type="match status" value="1"/>
</dbReference>
<dbReference type="GO" id="GO:0016020">
    <property type="term" value="C:membrane"/>
    <property type="evidence" value="ECO:0007669"/>
    <property type="project" value="InterPro"/>
</dbReference>
<sequence length="209" mass="23269">MISIIKTGLVVTGMAAWLFAGAAQAEPSAKMYVYELLDGSRIMTGHALANKHYRLVRTGVDTSGEGQFAASRNSQFFRTDPSAYDDLIRRVAAAHQVEFALIKAVMHVESSFNPYARSHKGALGLMQVLPETAKRHGVRDIYDPAQNIEAGVKHLKYLTAKFNSEQYLVLAAYNAGENAVYRHNGIPPYEETQNYVRKVLSLKQQYSRS</sequence>
<comment type="caution">
    <text evidence="4">The sequence shown here is derived from an EMBL/GenBank/DDBJ whole genome shotgun (WGS) entry which is preliminary data.</text>
</comment>
<feature type="signal peptide" evidence="2">
    <location>
        <begin position="1"/>
        <end position="25"/>
    </location>
</feature>
<gene>
    <name evidence="4" type="ORF">A2150_00880</name>
</gene>
<dbReference type="AlphaFoldDB" id="A0A1F6TBN5"/>
<dbReference type="InterPro" id="IPR008258">
    <property type="entry name" value="Transglycosylase_SLT_dom_1"/>
</dbReference>
<dbReference type="InterPro" id="IPR023346">
    <property type="entry name" value="Lysozyme-like_dom_sf"/>
</dbReference>
<name>A0A1F6TBN5_9PROT</name>
<accession>A0A1F6TBN5</accession>
<dbReference type="EMBL" id="MFSS01000087">
    <property type="protein sequence ID" value="OGI42512.1"/>
    <property type="molecule type" value="Genomic_DNA"/>
</dbReference>
<evidence type="ECO:0000256" key="2">
    <source>
        <dbReference type="SAM" id="SignalP"/>
    </source>
</evidence>
<feature type="chain" id="PRO_5009526640" description="Transglycosylase SLT domain-containing protein" evidence="2">
    <location>
        <begin position="26"/>
        <end position="209"/>
    </location>
</feature>
<evidence type="ECO:0000313" key="4">
    <source>
        <dbReference type="EMBL" id="OGI42512.1"/>
    </source>
</evidence>
<dbReference type="PANTHER" id="PTHR37423">
    <property type="entry name" value="SOLUBLE LYTIC MUREIN TRANSGLYCOSYLASE-RELATED"/>
    <property type="match status" value="1"/>
</dbReference>
<dbReference type="PROSITE" id="PS00922">
    <property type="entry name" value="TRANSGLYCOSYLASE"/>
    <property type="match status" value="1"/>
</dbReference>
<evidence type="ECO:0000256" key="1">
    <source>
        <dbReference type="ARBA" id="ARBA00007734"/>
    </source>
</evidence>
<evidence type="ECO:0000313" key="5">
    <source>
        <dbReference type="Proteomes" id="UP000177925"/>
    </source>
</evidence>
<dbReference type="PANTHER" id="PTHR37423:SF2">
    <property type="entry name" value="MEMBRANE-BOUND LYTIC MUREIN TRANSGLYCOSYLASE C"/>
    <property type="match status" value="1"/>
</dbReference>
<feature type="domain" description="Transglycosylase SLT" evidence="3">
    <location>
        <begin position="87"/>
        <end position="193"/>
    </location>
</feature>
<reference evidence="4 5" key="1">
    <citation type="journal article" date="2016" name="Nat. Commun.">
        <title>Thousands of microbial genomes shed light on interconnected biogeochemical processes in an aquifer system.</title>
        <authorList>
            <person name="Anantharaman K."/>
            <person name="Brown C.T."/>
            <person name="Hug L.A."/>
            <person name="Sharon I."/>
            <person name="Castelle C.J."/>
            <person name="Probst A.J."/>
            <person name="Thomas B.C."/>
            <person name="Singh A."/>
            <person name="Wilkins M.J."/>
            <person name="Karaoz U."/>
            <person name="Brodie E.L."/>
            <person name="Williams K.H."/>
            <person name="Hubbard S.S."/>
            <person name="Banfield J.F."/>
        </authorList>
    </citation>
    <scope>NUCLEOTIDE SEQUENCE [LARGE SCALE GENOMIC DNA]</scope>
</reference>
<organism evidence="4 5">
    <name type="scientific">Candidatus Muproteobacteria bacterium RBG_16_64_11</name>
    <dbReference type="NCBI Taxonomy" id="1817758"/>
    <lineage>
        <taxon>Bacteria</taxon>
        <taxon>Pseudomonadati</taxon>
        <taxon>Pseudomonadota</taxon>
        <taxon>Candidatus Muproteobacteria</taxon>
    </lineage>
</organism>
<proteinExistence type="inferred from homology"/>
<dbReference type="CDD" id="cd00254">
    <property type="entry name" value="LT-like"/>
    <property type="match status" value="1"/>
</dbReference>
<dbReference type="Pfam" id="PF01464">
    <property type="entry name" value="SLT"/>
    <property type="match status" value="1"/>
</dbReference>
<dbReference type="InterPro" id="IPR000189">
    <property type="entry name" value="Transglyc_AS"/>
</dbReference>